<proteinExistence type="predicted"/>
<name>A0AAV9QMN0_9TELE</name>
<protein>
    <submittedName>
        <fullName evidence="1">Uncharacterized protein</fullName>
    </submittedName>
</protein>
<dbReference type="Proteomes" id="UP001311232">
    <property type="component" value="Unassembled WGS sequence"/>
</dbReference>
<gene>
    <name evidence="1" type="ORF">CRENBAI_005345</name>
</gene>
<organism evidence="1 2">
    <name type="scientific">Crenichthys baileyi</name>
    <name type="common">White River springfish</name>
    <dbReference type="NCBI Taxonomy" id="28760"/>
    <lineage>
        <taxon>Eukaryota</taxon>
        <taxon>Metazoa</taxon>
        <taxon>Chordata</taxon>
        <taxon>Craniata</taxon>
        <taxon>Vertebrata</taxon>
        <taxon>Euteleostomi</taxon>
        <taxon>Actinopterygii</taxon>
        <taxon>Neopterygii</taxon>
        <taxon>Teleostei</taxon>
        <taxon>Neoteleostei</taxon>
        <taxon>Acanthomorphata</taxon>
        <taxon>Ovalentaria</taxon>
        <taxon>Atherinomorphae</taxon>
        <taxon>Cyprinodontiformes</taxon>
        <taxon>Goodeidae</taxon>
        <taxon>Crenichthys</taxon>
    </lineage>
</organism>
<evidence type="ECO:0000313" key="1">
    <source>
        <dbReference type="EMBL" id="KAK5598733.1"/>
    </source>
</evidence>
<accession>A0AAV9QMN0</accession>
<dbReference type="EMBL" id="JAHHUM010003016">
    <property type="protein sequence ID" value="KAK5598733.1"/>
    <property type="molecule type" value="Genomic_DNA"/>
</dbReference>
<dbReference type="AlphaFoldDB" id="A0AAV9QMN0"/>
<evidence type="ECO:0000313" key="2">
    <source>
        <dbReference type="Proteomes" id="UP001311232"/>
    </source>
</evidence>
<keyword evidence="2" id="KW-1185">Reference proteome</keyword>
<sequence>MEPVGLLRLADLLKMSAPSKSSDLELSRRRSKRSVFLQPGVRICSQESIDEVLASHQTYYQLREPALKAKFVSTNKEFYFGFHPSHRRSVQTTTTIWKNTLE</sequence>
<reference evidence="1 2" key="1">
    <citation type="submission" date="2021-06" db="EMBL/GenBank/DDBJ databases">
        <authorList>
            <person name="Palmer J.M."/>
        </authorList>
    </citation>
    <scope>NUCLEOTIDE SEQUENCE [LARGE SCALE GENOMIC DNA]</scope>
    <source>
        <strain evidence="1 2">MEX-2019</strain>
        <tissue evidence="1">Muscle</tissue>
    </source>
</reference>
<comment type="caution">
    <text evidence="1">The sequence shown here is derived from an EMBL/GenBank/DDBJ whole genome shotgun (WGS) entry which is preliminary data.</text>
</comment>